<dbReference type="GO" id="GO:0006826">
    <property type="term" value="P:iron ion transport"/>
    <property type="evidence" value="ECO:0007669"/>
    <property type="project" value="TreeGrafter"/>
</dbReference>
<dbReference type="PROSITE" id="PS51384">
    <property type="entry name" value="FAD_FR"/>
    <property type="match status" value="1"/>
</dbReference>
<feature type="transmembrane region" description="Helical" evidence="11">
    <location>
        <begin position="123"/>
        <end position="142"/>
    </location>
</feature>
<dbReference type="GO" id="GO:0005886">
    <property type="term" value="C:plasma membrane"/>
    <property type="evidence" value="ECO:0007669"/>
    <property type="project" value="TreeGrafter"/>
</dbReference>
<comment type="caution">
    <text evidence="13">The sequence shown here is derived from an EMBL/GenBank/DDBJ whole genome shotgun (WGS) entry which is preliminary data.</text>
</comment>
<dbReference type="Pfam" id="PF04145">
    <property type="entry name" value="Ctr"/>
    <property type="match status" value="1"/>
</dbReference>
<dbReference type="InterPro" id="IPR013130">
    <property type="entry name" value="Fe3_Rdtase_TM_dom"/>
</dbReference>
<feature type="domain" description="FAD-binding FR-type" evidence="12">
    <location>
        <begin position="249"/>
        <end position="404"/>
    </location>
</feature>
<dbReference type="InterPro" id="IPR039261">
    <property type="entry name" value="FNR_nucleotide-bd"/>
</dbReference>
<dbReference type="OrthoDB" id="3944240at2759"/>
<dbReference type="SFLD" id="SFLDG01168">
    <property type="entry name" value="Ferric_reductase_subgroup_(FRE"/>
    <property type="match status" value="1"/>
</dbReference>
<dbReference type="Proteomes" id="UP000284706">
    <property type="component" value="Unassembled WGS sequence"/>
</dbReference>
<feature type="transmembrane region" description="Helical" evidence="11">
    <location>
        <begin position="66"/>
        <end position="86"/>
    </location>
</feature>
<dbReference type="PANTHER" id="PTHR32361">
    <property type="entry name" value="FERRIC/CUPRIC REDUCTASE TRANSMEMBRANE COMPONENT"/>
    <property type="match status" value="1"/>
</dbReference>
<feature type="transmembrane region" description="Helical" evidence="11">
    <location>
        <begin position="92"/>
        <end position="111"/>
    </location>
</feature>
<keyword evidence="6 11" id="KW-1133">Transmembrane helix</keyword>
<evidence type="ECO:0000256" key="10">
    <source>
        <dbReference type="ARBA" id="ARBA00023180"/>
    </source>
</evidence>
<dbReference type="SUPFAM" id="SSF52343">
    <property type="entry name" value="Ferredoxin reductase-like, C-terminal NADP-linked domain"/>
    <property type="match status" value="1"/>
</dbReference>
<dbReference type="GO" id="GO:0000293">
    <property type="term" value="F:ferric-chelate reductase activity"/>
    <property type="evidence" value="ECO:0007669"/>
    <property type="project" value="UniProtKB-ARBA"/>
</dbReference>
<dbReference type="InParanoid" id="A0A409Y1A8"/>
<evidence type="ECO:0000313" key="13">
    <source>
        <dbReference type="EMBL" id="PPQ96778.1"/>
    </source>
</evidence>
<gene>
    <name evidence="13" type="ORF">CVT26_006262</name>
</gene>
<keyword evidence="8" id="KW-0406">Ion transport</keyword>
<feature type="transmembrane region" description="Helical" evidence="11">
    <location>
        <begin position="629"/>
        <end position="649"/>
    </location>
</feature>
<dbReference type="GO" id="GO:0006879">
    <property type="term" value="P:intracellular iron ion homeostasis"/>
    <property type="evidence" value="ECO:0007669"/>
    <property type="project" value="TreeGrafter"/>
</dbReference>
<evidence type="ECO:0000256" key="9">
    <source>
        <dbReference type="ARBA" id="ARBA00023136"/>
    </source>
</evidence>
<dbReference type="GO" id="GO:0005375">
    <property type="term" value="F:copper ion transmembrane transporter activity"/>
    <property type="evidence" value="ECO:0007669"/>
    <property type="project" value="InterPro"/>
</dbReference>
<dbReference type="Gene3D" id="3.40.50.80">
    <property type="entry name" value="Nucleotide-binding domain of ferredoxin-NADP reductase (FNR) module"/>
    <property type="match status" value="1"/>
</dbReference>
<sequence length="789" mass="87648">VRHLRSIRRGQAFSTLLGVSDKEDYANVSGSEDADNPAAPLMRAAADELSFSRTTPLSRFSGRPWFSRRVVGILSAIKSMIYWTPLGLGLNAGQLAIVLGLLLVSGLCMVIKASLKTNYNRPAFIALAQLPVVFLFAGKNSIVSFLLGPGHGYEKLNFIHRWSGRVIFFGALLHGCFILQDHLENNLPIWSRKMMRTGLIAFGLLCLIVVTSFRPAMRFCYQAFYYVHLMAFMSFFITLYFHTHFAHPWIFWTFGLYVLDNIISILRSRIKMAILNPIGDQMTLIHIPRATSGWVAGQHIRLRIFNSIWTLEAHPVSIFSAPPSISCITSMPQGLSLGIRSCGDWSRALNRLVVTQMSAQVATPLKDEGEQYNLQRRNSEDSWHEEEVTVRVMIDGPYGGCSIDLGDYQTVILFAGGSGVTFTLGLLDDIVGRCVRQGRRNGEVTRRVEFVWCIRHHDAAGWLAPALTDIVNVAASSTTTACPIDVHISIYVTSYGGRADRVPPIPNCTSTAFRPSIFRLLADLTTPLEKQVSASRIAASHPAEADRSEECRTLIDSENAFDPRAQRVGLVEDGGGLGVCPTSEFLQLRRIVMDHGGHMPMPKCKLSMLWNTDIIDTCIVFKSWHITSYTTFILSILVIIGLGVAFEYLRVLQRKLDAHIAVALNAKGGKIRLGQEYESGVEAPENASLNPEDSREAVWLASRHRTLRNEAESALTVPIHFRAFRALAYGTTVFLSFFLMLVFMTYNAYYIGAVVIGATFGHYIFGATINPYSNNSFGPTITERGMACH</sequence>
<feature type="transmembrane region" description="Helical" evidence="11">
    <location>
        <begin position="223"/>
        <end position="242"/>
    </location>
</feature>
<dbReference type="InterPro" id="IPR017927">
    <property type="entry name" value="FAD-bd_FR_type"/>
</dbReference>
<dbReference type="AlphaFoldDB" id="A0A409Y1A8"/>
<accession>A0A409Y1A8</accession>
<dbReference type="InterPro" id="IPR013121">
    <property type="entry name" value="Fe_red_NAD-bd_6"/>
</dbReference>
<evidence type="ECO:0000259" key="12">
    <source>
        <dbReference type="PROSITE" id="PS51384"/>
    </source>
</evidence>
<organism evidence="13 14">
    <name type="scientific">Gymnopilus dilepis</name>
    <dbReference type="NCBI Taxonomy" id="231916"/>
    <lineage>
        <taxon>Eukaryota</taxon>
        <taxon>Fungi</taxon>
        <taxon>Dikarya</taxon>
        <taxon>Basidiomycota</taxon>
        <taxon>Agaricomycotina</taxon>
        <taxon>Agaricomycetes</taxon>
        <taxon>Agaricomycetidae</taxon>
        <taxon>Agaricales</taxon>
        <taxon>Agaricineae</taxon>
        <taxon>Hymenogastraceae</taxon>
        <taxon>Gymnopilus</taxon>
    </lineage>
</organism>
<evidence type="ECO:0000256" key="8">
    <source>
        <dbReference type="ARBA" id="ARBA00023065"/>
    </source>
</evidence>
<dbReference type="InterPro" id="IPR013112">
    <property type="entry name" value="FAD-bd_8"/>
</dbReference>
<dbReference type="InterPro" id="IPR007274">
    <property type="entry name" value="Cop_transporter"/>
</dbReference>
<dbReference type="InterPro" id="IPR051410">
    <property type="entry name" value="Ferric/Cupric_Reductase"/>
</dbReference>
<feature type="transmembrane region" description="Helical" evidence="11">
    <location>
        <begin position="249"/>
        <end position="266"/>
    </location>
</feature>
<evidence type="ECO:0000256" key="1">
    <source>
        <dbReference type="ARBA" id="ARBA00004141"/>
    </source>
</evidence>
<reference evidence="13 14" key="1">
    <citation type="journal article" date="2018" name="Evol. Lett.">
        <title>Horizontal gene cluster transfer increased hallucinogenic mushroom diversity.</title>
        <authorList>
            <person name="Reynolds H.T."/>
            <person name="Vijayakumar V."/>
            <person name="Gluck-Thaler E."/>
            <person name="Korotkin H.B."/>
            <person name="Matheny P.B."/>
            <person name="Slot J.C."/>
        </authorList>
    </citation>
    <scope>NUCLEOTIDE SEQUENCE [LARGE SCALE GENOMIC DNA]</scope>
    <source>
        <strain evidence="13 14">SRW20</strain>
    </source>
</reference>
<dbReference type="PANTHER" id="PTHR32361:SF9">
    <property type="entry name" value="FERRIC REDUCTASE TRANSMEMBRANE COMPONENT 3-RELATED"/>
    <property type="match status" value="1"/>
</dbReference>
<evidence type="ECO:0000256" key="4">
    <source>
        <dbReference type="ARBA" id="ARBA00022692"/>
    </source>
</evidence>
<keyword evidence="5" id="KW-0249">Electron transport</keyword>
<comment type="subcellular location">
    <subcellularLocation>
        <location evidence="1">Membrane</location>
        <topology evidence="1">Multi-pass membrane protein</topology>
    </subcellularLocation>
</comment>
<evidence type="ECO:0000256" key="6">
    <source>
        <dbReference type="ARBA" id="ARBA00022989"/>
    </source>
</evidence>
<feature type="non-terminal residue" evidence="13">
    <location>
        <position position="1"/>
    </location>
</feature>
<evidence type="ECO:0000256" key="3">
    <source>
        <dbReference type="ARBA" id="ARBA00022448"/>
    </source>
</evidence>
<keyword evidence="10" id="KW-0325">Glycoprotein</keyword>
<dbReference type="GO" id="GO:0015677">
    <property type="term" value="P:copper ion import"/>
    <property type="evidence" value="ECO:0007669"/>
    <property type="project" value="TreeGrafter"/>
</dbReference>
<keyword evidence="7" id="KW-0560">Oxidoreductase</keyword>
<proteinExistence type="inferred from homology"/>
<feature type="transmembrane region" description="Helical" evidence="11">
    <location>
        <begin position="726"/>
        <end position="743"/>
    </location>
</feature>
<name>A0A409Y1A8_9AGAR</name>
<keyword evidence="3" id="KW-0813">Transport</keyword>
<protein>
    <recommendedName>
        <fullName evidence="12">FAD-binding FR-type domain-containing protein</fullName>
    </recommendedName>
</protein>
<keyword evidence="14" id="KW-1185">Reference proteome</keyword>
<dbReference type="Pfam" id="PF08030">
    <property type="entry name" value="NAD_binding_6"/>
    <property type="match status" value="1"/>
</dbReference>
<evidence type="ECO:0000256" key="2">
    <source>
        <dbReference type="ARBA" id="ARBA00006278"/>
    </source>
</evidence>
<evidence type="ECO:0000256" key="7">
    <source>
        <dbReference type="ARBA" id="ARBA00023002"/>
    </source>
</evidence>
<evidence type="ECO:0000256" key="5">
    <source>
        <dbReference type="ARBA" id="ARBA00022982"/>
    </source>
</evidence>
<dbReference type="SFLD" id="SFLDS00052">
    <property type="entry name" value="Ferric_Reductase_Domain"/>
    <property type="match status" value="1"/>
</dbReference>
<dbReference type="Pfam" id="PF01794">
    <property type="entry name" value="Ferric_reduct"/>
    <property type="match status" value="1"/>
</dbReference>
<comment type="similarity">
    <text evidence="2">Belongs to the ferric reductase (FRE) family.</text>
</comment>
<keyword evidence="9 11" id="KW-0472">Membrane</keyword>
<dbReference type="STRING" id="231916.A0A409Y1A8"/>
<evidence type="ECO:0000313" key="14">
    <source>
        <dbReference type="Proteomes" id="UP000284706"/>
    </source>
</evidence>
<dbReference type="EMBL" id="NHYE01001327">
    <property type="protein sequence ID" value="PPQ96778.1"/>
    <property type="molecule type" value="Genomic_DNA"/>
</dbReference>
<evidence type="ECO:0000256" key="11">
    <source>
        <dbReference type="SAM" id="Phobius"/>
    </source>
</evidence>
<dbReference type="Pfam" id="PF08022">
    <property type="entry name" value="FAD_binding_8"/>
    <property type="match status" value="1"/>
</dbReference>
<keyword evidence="4 11" id="KW-0812">Transmembrane</keyword>
<feature type="transmembrane region" description="Helical" evidence="11">
    <location>
        <begin position="199"/>
        <end position="217"/>
    </location>
</feature>
<feature type="transmembrane region" description="Helical" evidence="11">
    <location>
        <begin position="749"/>
        <end position="769"/>
    </location>
</feature>
<dbReference type="CDD" id="cd06186">
    <property type="entry name" value="NOX_Duox_like_FAD_NADP"/>
    <property type="match status" value="1"/>
</dbReference>